<dbReference type="STRING" id="1104324.P186_1046"/>
<dbReference type="NCBIfam" id="TIGR01188">
    <property type="entry name" value="drrA"/>
    <property type="match status" value="1"/>
</dbReference>
<dbReference type="InterPro" id="IPR050763">
    <property type="entry name" value="ABC_transporter_ATP-binding"/>
</dbReference>
<protein>
    <submittedName>
        <fullName evidence="10">Daunorubicin resistance ABC transporter ATPase subunit</fullName>
    </submittedName>
</protein>
<dbReference type="Pfam" id="PF00005">
    <property type="entry name" value="ABC_tran"/>
    <property type="match status" value="1"/>
</dbReference>
<dbReference type="InterPro" id="IPR003439">
    <property type="entry name" value="ABC_transporter-like_ATP-bd"/>
</dbReference>
<keyword evidence="3" id="KW-1003">Cell membrane</keyword>
<dbReference type="HOGENOM" id="CLU_000604_1_2_2"/>
<keyword evidence="2" id="KW-0813">Transport</keyword>
<dbReference type="GO" id="GO:0005886">
    <property type="term" value="C:plasma membrane"/>
    <property type="evidence" value="ECO:0007669"/>
    <property type="project" value="UniProtKB-SubCell"/>
</dbReference>
<evidence type="ECO:0000256" key="2">
    <source>
        <dbReference type="ARBA" id="ARBA00022448"/>
    </source>
</evidence>
<evidence type="ECO:0000313" key="10">
    <source>
        <dbReference type="EMBL" id="AET32483.1"/>
    </source>
</evidence>
<keyword evidence="6" id="KW-1278">Translocase</keyword>
<dbReference type="Proteomes" id="UP000005867">
    <property type="component" value="Chromosome"/>
</dbReference>
<keyword evidence="7" id="KW-0472">Membrane</keyword>
<name>G7VBY3_9CREN</name>
<sequence length="319" mass="34541">MSVSAIVAEGLVKRYGDVTALDGVSFEVVRGEVFGLLGPNGAGKTTTIKILTGLTKPTAGRAYVAGFDVVREAAEVKKRVGWVASEVIVDDELTAWENLEIQARLVGVGGWRERAAELLKYFGLLEAAGRPVGKFSTGMRKRLEVAMALLHGPEVLFMDEPTVGLDVGARVGLWEVVRQINRDFGVTVLLTTHYMEEAEELCRRVAIINRGRVVAVGSPDELKARYGVDVVELEVEGPVDAAALSAFGEVAIRDGVVVVKTHGAEEKLAEIVKAVSGVKSVRVKKASLDTVFINLTGASIEGEQVDVRKLYMRVRWARR</sequence>
<dbReference type="FunFam" id="3.40.50.300:FF:000589">
    <property type="entry name" value="ABC transporter, ATP-binding subunit"/>
    <property type="match status" value="1"/>
</dbReference>
<evidence type="ECO:0000256" key="8">
    <source>
        <dbReference type="ARBA" id="ARBA00049985"/>
    </source>
</evidence>
<dbReference type="PANTHER" id="PTHR42711">
    <property type="entry name" value="ABC TRANSPORTER ATP-BINDING PROTEIN"/>
    <property type="match status" value="1"/>
</dbReference>
<accession>G7VBY3</accession>
<dbReference type="Gene3D" id="3.40.50.300">
    <property type="entry name" value="P-loop containing nucleotide triphosphate hydrolases"/>
    <property type="match status" value="1"/>
</dbReference>
<keyword evidence="11" id="KW-1185">Reference proteome</keyword>
<organism evidence="10 11">
    <name type="scientific">Pyrobaculum ferrireducens</name>
    <dbReference type="NCBI Taxonomy" id="1104324"/>
    <lineage>
        <taxon>Archaea</taxon>
        <taxon>Thermoproteota</taxon>
        <taxon>Thermoprotei</taxon>
        <taxon>Thermoproteales</taxon>
        <taxon>Thermoproteaceae</taxon>
        <taxon>Pyrobaculum</taxon>
    </lineage>
</organism>
<reference evidence="10 11" key="1">
    <citation type="journal article" date="2012" name="J. Bacteriol.">
        <title>Complete genome sequence of strain 1860, a crenarchaeon of the genus pyrobaculum able to grow with various electron acceptors.</title>
        <authorList>
            <person name="Mardanov A.V."/>
            <person name="Gumerov V.M."/>
            <person name="Slobodkina G.B."/>
            <person name="Beletsky A.V."/>
            <person name="Bonch-Osmolovskaya E.A."/>
            <person name="Ravin N.V."/>
            <person name="Skryabin K.G."/>
        </authorList>
    </citation>
    <scope>NUCLEOTIDE SEQUENCE [LARGE SCALE GENOMIC DNA]</scope>
    <source>
        <strain evidence="10 11">1860</strain>
    </source>
</reference>
<dbReference type="GO" id="GO:0043215">
    <property type="term" value="P:daunorubicin transport"/>
    <property type="evidence" value="ECO:0007669"/>
    <property type="project" value="InterPro"/>
</dbReference>
<dbReference type="eggNOG" id="arCOG00196">
    <property type="taxonomic scope" value="Archaea"/>
</dbReference>
<evidence type="ECO:0000256" key="5">
    <source>
        <dbReference type="ARBA" id="ARBA00022840"/>
    </source>
</evidence>
<dbReference type="BioCyc" id="PSP1104324:GJSN-1022-MONOMER"/>
<evidence type="ECO:0000256" key="1">
    <source>
        <dbReference type="ARBA" id="ARBA00004236"/>
    </source>
</evidence>
<dbReference type="Pfam" id="PF13732">
    <property type="entry name" value="DrrA1-3_C"/>
    <property type="match status" value="1"/>
</dbReference>
<dbReference type="InterPro" id="IPR025302">
    <property type="entry name" value="DrrA1/2-like_C"/>
</dbReference>
<dbReference type="InterPro" id="IPR003593">
    <property type="entry name" value="AAA+_ATPase"/>
</dbReference>
<keyword evidence="5" id="KW-0067">ATP-binding</keyword>
<gene>
    <name evidence="10" type="ORF">P186_1046</name>
</gene>
<dbReference type="GO" id="GO:1900753">
    <property type="term" value="P:doxorubicin transport"/>
    <property type="evidence" value="ECO:0007669"/>
    <property type="project" value="InterPro"/>
</dbReference>
<comment type="subcellular location">
    <subcellularLocation>
        <location evidence="1">Cell membrane</location>
    </subcellularLocation>
</comment>
<dbReference type="InterPro" id="IPR005894">
    <property type="entry name" value="DrrA"/>
</dbReference>
<dbReference type="SUPFAM" id="SSF52540">
    <property type="entry name" value="P-loop containing nucleoside triphosphate hydrolases"/>
    <property type="match status" value="1"/>
</dbReference>
<feature type="domain" description="ABC transporter" evidence="9">
    <location>
        <begin position="6"/>
        <end position="235"/>
    </location>
</feature>
<evidence type="ECO:0000256" key="6">
    <source>
        <dbReference type="ARBA" id="ARBA00022967"/>
    </source>
</evidence>
<dbReference type="PANTHER" id="PTHR42711:SF5">
    <property type="entry name" value="ABC TRANSPORTER ATP-BINDING PROTEIN NATA"/>
    <property type="match status" value="1"/>
</dbReference>
<dbReference type="AlphaFoldDB" id="G7VBY3"/>
<proteinExistence type="inferred from homology"/>
<comment type="similarity">
    <text evidence="8">Belongs to the ABC transporter superfamily. Drug exporter-1 (DrugE1) (TC 3.A.1.105) family.</text>
</comment>
<dbReference type="SMART" id="SM00382">
    <property type="entry name" value="AAA"/>
    <property type="match status" value="1"/>
</dbReference>
<dbReference type="EMBL" id="CP003098">
    <property type="protein sequence ID" value="AET32483.1"/>
    <property type="molecule type" value="Genomic_DNA"/>
</dbReference>
<dbReference type="InterPro" id="IPR027417">
    <property type="entry name" value="P-loop_NTPase"/>
</dbReference>
<evidence type="ECO:0000313" key="11">
    <source>
        <dbReference type="Proteomes" id="UP000005867"/>
    </source>
</evidence>
<evidence type="ECO:0000256" key="4">
    <source>
        <dbReference type="ARBA" id="ARBA00022741"/>
    </source>
</evidence>
<evidence type="ECO:0000256" key="3">
    <source>
        <dbReference type="ARBA" id="ARBA00022475"/>
    </source>
</evidence>
<dbReference type="KEGG" id="pyr:P186_1046"/>
<evidence type="ECO:0000256" key="7">
    <source>
        <dbReference type="ARBA" id="ARBA00023136"/>
    </source>
</evidence>
<keyword evidence="4" id="KW-0547">Nucleotide-binding</keyword>
<dbReference type="PROSITE" id="PS50893">
    <property type="entry name" value="ABC_TRANSPORTER_2"/>
    <property type="match status" value="1"/>
</dbReference>
<dbReference type="GO" id="GO:0005524">
    <property type="term" value="F:ATP binding"/>
    <property type="evidence" value="ECO:0007669"/>
    <property type="project" value="UniProtKB-KW"/>
</dbReference>
<dbReference type="GO" id="GO:0016887">
    <property type="term" value="F:ATP hydrolysis activity"/>
    <property type="evidence" value="ECO:0007669"/>
    <property type="project" value="InterPro"/>
</dbReference>
<evidence type="ECO:0000259" key="9">
    <source>
        <dbReference type="PROSITE" id="PS50893"/>
    </source>
</evidence>